<organism evidence="6 7">
    <name type="scientific">Mucispirillum schaedleri ASF457</name>
    <dbReference type="NCBI Taxonomy" id="1379858"/>
    <lineage>
        <taxon>Bacteria</taxon>
        <taxon>Pseudomonadati</taxon>
        <taxon>Deferribacterota</taxon>
        <taxon>Deferribacteres</taxon>
        <taxon>Deferribacterales</taxon>
        <taxon>Mucispirillaceae</taxon>
        <taxon>Mucispirillum</taxon>
    </lineage>
</organism>
<dbReference type="SUPFAM" id="SSF54364">
    <property type="entry name" value="Translation initiation factor IF3, N-terminal domain"/>
    <property type="match status" value="1"/>
</dbReference>
<dbReference type="FunFam" id="3.30.110.10:FF:000001">
    <property type="entry name" value="Translation initiation factor IF-3"/>
    <property type="match status" value="1"/>
</dbReference>
<dbReference type="InterPro" id="IPR019814">
    <property type="entry name" value="Translation_initiation_fac_3_N"/>
</dbReference>
<dbReference type="InterPro" id="IPR019815">
    <property type="entry name" value="Translation_initiation_fac_3_C"/>
</dbReference>
<keyword evidence="7" id="KW-1185">Reference proteome</keyword>
<evidence type="ECO:0000256" key="4">
    <source>
        <dbReference type="NCBIfam" id="TIGR00168"/>
    </source>
</evidence>
<dbReference type="GO" id="GO:0043022">
    <property type="term" value="F:ribosome binding"/>
    <property type="evidence" value="ECO:0007669"/>
    <property type="project" value="TreeGrafter"/>
</dbReference>
<dbReference type="InterPro" id="IPR036787">
    <property type="entry name" value="T_IF-3_N_sf"/>
</dbReference>
<evidence type="ECO:0000313" key="7">
    <source>
        <dbReference type="Proteomes" id="UP000017429"/>
    </source>
</evidence>
<protein>
    <recommendedName>
        <fullName evidence="4 5">Translation initiation factor IF-3</fullName>
    </recommendedName>
</protein>
<dbReference type="Gene3D" id="3.10.20.80">
    <property type="entry name" value="Translation initiation factor 3 (IF-3), N-terminal domain"/>
    <property type="match status" value="1"/>
</dbReference>
<dbReference type="GO" id="GO:0016020">
    <property type="term" value="C:membrane"/>
    <property type="evidence" value="ECO:0007669"/>
    <property type="project" value="TreeGrafter"/>
</dbReference>
<proteinExistence type="inferred from homology"/>
<dbReference type="AlphaFoldDB" id="V2QCP4"/>
<dbReference type="GO" id="GO:0032790">
    <property type="term" value="P:ribosome disassembly"/>
    <property type="evidence" value="ECO:0007669"/>
    <property type="project" value="TreeGrafter"/>
</dbReference>
<dbReference type="EMBL" id="CP097562">
    <property type="protein sequence ID" value="USF24821.1"/>
    <property type="molecule type" value="Genomic_DNA"/>
</dbReference>
<dbReference type="InterPro" id="IPR001288">
    <property type="entry name" value="Translation_initiation_fac_3"/>
</dbReference>
<dbReference type="PANTHER" id="PTHR10938:SF0">
    <property type="entry name" value="TRANSLATION INITIATION FACTOR IF-3, MITOCHONDRIAL"/>
    <property type="match status" value="1"/>
</dbReference>
<comment type="similarity">
    <text evidence="1 5">Belongs to the IF-3 family.</text>
</comment>
<reference evidence="6" key="1">
    <citation type="journal article" date="2014" name="Genome Announc.">
        <title>Draft genome sequences of the altered schaedler flora, a defined bacterial community from gnotobiotic mice.</title>
        <authorList>
            <person name="Wannemuehler M.J."/>
            <person name="Overstreet A.M."/>
            <person name="Ward D.V."/>
            <person name="Phillips G.J."/>
        </authorList>
    </citation>
    <scope>NUCLEOTIDE SEQUENCE</scope>
    <source>
        <strain evidence="6">ASF457</strain>
    </source>
</reference>
<keyword evidence="2 5" id="KW-0396">Initiation factor</keyword>
<dbReference type="PROSITE" id="PS00938">
    <property type="entry name" value="IF3"/>
    <property type="match status" value="1"/>
</dbReference>
<evidence type="ECO:0000256" key="3">
    <source>
        <dbReference type="ARBA" id="ARBA00022917"/>
    </source>
</evidence>
<dbReference type="SUPFAM" id="SSF55200">
    <property type="entry name" value="Translation initiation factor IF3, C-terminal domain"/>
    <property type="match status" value="1"/>
</dbReference>
<dbReference type="eggNOG" id="COG0290">
    <property type="taxonomic scope" value="Bacteria"/>
</dbReference>
<comment type="subunit">
    <text evidence="5">Monomer.</text>
</comment>
<dbReference type="Pfam" id="PF05198">
    <property type="entry name" value="IF3_N"/>
    <property type="match status" value="1"/>
</dbReference>
<evidence type="ECO:0000256" key="1">
    <source>
        <dbReference type="ARBA" id="ARBA00005439"/>
    </source>
</evidence>
<gene>
    <name evidence="6" type="primary">infC</name>
    <name evidence="6" type="ORF">N508_001914</name>
</gene>
<name>V2QCP4_9BACT</name>
<comment type="function">
    <text evidence="5">IF-3 binds to the 30S ribosomal subunit and shifts the equilibrium between 70S ribosomes and their 50S and 30S subunits in favor of the free subunits, thus enhancing the availability of 30S subunits on which protein synthesis initiation begins.</text>
</comment>
<evidence type="ECO:0000313" key="6">
    <source>
        <dbReference type="EMBL" id="USF24821.1"/>
    </source>
</evidence>
<dbReference type="InterPro" id="IPR036788">
    <property type="entry name" value="T_IF-3_C_sf"/>
</dbReference>
<evidence type="ECO:0000256" key="5">
    <source>
        <dbReference type="RuleBase" id="RU000646"/>
    </source>
</evidence>
<dbReference type="GO" id="GO:0005829">
    <property type="term" value="C:cytosol"/>
    <property type="evidence" value="ECO:0007669"/>
    <property type="project" value="TreeGrafter"/>
</dbReference>
<evidence type="ECO:0000256" key="2">
    <source>
        <dbReference type="ARBA" id="ARBA00022540"/>
    </source>
</evidence>
<accession>V2QCP4</accession>
<reference evidence="6" key="3">
    <citation type="submission" date="2022-06" db="EMBL/GenBank/DDBJ databases">
        <title>Resources to Facilitate Use of the Altered Schaedler Flora (ASF) Mouse Model to Study Microbiome Function.</title>
        <authorList>
            <person name="Proctor A."/>
            <person name="Parvinroo S."/>
            <person name="Richie T."/>
            <person name="Jia X."/>
            <person name="Lee S.T.M."/>
            <person name="Karp P.D."/>
            <person name="Paley S."/>
            <person name="Kostic A.D."/>
            <person name="Pierre J.F."/>
            <person name="Wannemuehler M.J."/>
            <person name="Phillips G.J."/>
        </authorList>
    </citation>
    <scope>NUCLEOTIDE SEQUENCE</scope>
    <source>
        <strain evidence="6">ASF457</strain>
    </source>
</reference>
<sequence length="128" mass="15126">MEVAANAKPPVCRIMDYSKYKFEKNKKEKEARKKQRQHQVDIKEIKFRPKIEEHDYNVKLKHIRRFLTDGDKVKIIIRYRGREIMFLDSGTELLNKISVDVEDLGTMEKKPEILGKQQMIIIAPKAAK</sequence>
<dbReference type="Pfam" id="PF00707">
    <property type="entry name" value="IF3_C"/>
    <property type="match status" value="1"/>
</dbReference>
<dbReference type="GO" id="GO:0003743">
    <property type="term" value="F:translation initiation factor activity"/>
    <property type="evidence" value="ECO:0007669"/>
    <property type="project" value="UniProtKB-UniRule"/>
</dbReference>
<dbReference type="KEGG" id="msch:N508_001914"/>
<comment type="subcellular location">
    <subcellularLocation>
        <location evidence="5">Cytoplasm</location>
    </subcellularLocation>
</comment>
<keyword evidence="3 5" id="KW-0648">Protein biosynthesis</keyword>
<dbReference type="NCBIfam" id="TIGR00168">
    <property type="entry name" value="infC"/>
    <property type="match status" value="1"/>
</dbReference>
<dbReference type="Gene3D" id="3.30.110.10">
    <property type="entry name" value="Translation initiation factor 3 (IF-3), C-terminal domain"/>
    <property type="match status" value="1"/>
</dbReference>
<dbReference type="Proteomes" id="UP000017429">
    <property type="component" value="Chromosome"/>
</dbReference>
<reference evidence="6" key="2">
    <citation type="submission" date="2022-05" db="EMBL/GenBank/DDBJ databases">
        <authorList>
            <person name="Proctor A.L."/>
            <person name="Phillips G.J."/>
            <person name="Wannemuehler M.J."/>
        </authorList>
    </citation>
    <scope>NUCLEOTIDE SEQUENCE</scope>
    <source>
        <strain evidence="6">ASF457</strain>
    </source>
</reference>
<dbReference type="PANTHER" id="PTHR10938">
    <property type="entry name" value="TRANSLATION INITIATION FACTOR IF-3"/>
    <property type="match status" value="1"/>
</dbReference>
<dbReference type="InterPro" id="IPR019813">
    <property type="entry name" value="Translation_initiation_fac3_CS"/>
</dbReference>